<dbReference type="Pfam" id="PF00172">
    <property type="entry name" value="Zn_clus"/>
    <property type="match status" value="1"/>
</dbReference>
<reference evidence="5" key="1">
    <citation type="submission" date="2022-01" db="EMBL/GenBank/DDBJ databases">
        <title>Comparative genomics reveals a dynamic genome evolution in the ectomycorrhizal milk-cap (Lactarius) mushrooms.</title>
        <authorList>
            <consortium name="DOE Joint Genome Institute"/>
            <person name="Lebreton A."/>
            <person name="Tang N."/>
            <person name="Kuo A."/>
            <person name="LaButti K."/>
            <person name="Drula E."/>
            <person name="Barry K."/>
            <person name="Clum A."/>
            <person name="Lipzen A."/>
            <person name="Mousain D."/>
            <person name="Ng V."/>
            <person name="Wang R."/>
            <person name="Wang X."/>
            <person name="Dai Y."/>
            <person name="Henrissat B."/>
            <person name="Grigoriev I.V."/>
            <person name="Guerin-Laguette A."/>
            <person name="Yu F."/>
            <person name="Martin F.M."/>
        </authorList>
    </citation>
    <scope>NUCLEOTIDE SEQUENCE</scope>
    <source>
        <strain evidence="5">QP</strain>
    </source>
</reference>
<dbReference type="GO" id="GO:0008270">
    <property type="term" value="F:zinc ion binding"/>
    <property type="evidence" value="ECO:0007669"/>
    <property type="project" value="InterPro"/>
</dbReference>
<dbReference type="PROSITE" id="PS00463">
    <property type="entry name" value="ZN2_CY6_FUNGAL_1"/>
    <property type="match status" value="1"/>
</dbReference>
<evidence type="ECO:0000256" key="3">
    <source>
        <dbReference type="SAM" id="MobiDB-lite"/>
    </source>
</evidence>
<dbReference type="Pfam" id="PF04082">
    <property type="entry name" value="Fungal_trans"/>
    <property type="match status" value="1"/>
</dbReference>
<dbReference type="AlphaFoldDB" id="A0AAD4LGV2"/>
<accession>A0AAD4LGV2</accession>
<feature type="region of interest" description="Disordered" evidence="3">
    <location>
        <begin position="112"/>
        <end position="150"/>
    </location>
</feature>
<organism evidence="5 6">
    <name type="scientific">Lactarius akahatsu</name>
    <dbReference type="NCBI Taxonomy" id="416441"/>
    <lineage>
        <taxon>Eukaryota</taxon>
        <taxon>Fungi</taxon>
        <taxon>Dikarya</taxon>
        <taxon>Basidiomycota</taxon>
        <taxon>Agaricomycotina</taxon>
        <taxon>Agaricomycetes</taxon>
        <taxon>Russulales</taxon>
        <taxon>Russulaceae</taxon>
        <taxon>Lactarius</taxon>
    </lineage>
</organism>
<evidence type="ECO:0000313" key="5">
    <source>
        <dbReference type="EMBL" id="KAH8991191.1"/>
    </source>
</evidence>
<dbReference type="PANTHER" id="PTHR46910:SF38">
    <property type="entry name" value="ZN(2)-C6 FUNGAL-TYPE DOMAIN-CONTAINING PROTEIN"/>
    <property type="match status" value="1"/>
</dbReference>
<keyword evidence="6" id="KW-1185">Reference proteome</keyword>
<dbReference type="CDD" id="cd12148">
    <property type="entry name" value="fungal_TF_MHR"/>
    <property type="match status" value="1"/>
</dbReference>
<evidence type="ECO:0000259" key="4">
    <source>
        <dbReference type="PROSITE" id="PS50048"/>
    </source>
</evidence>
<feature type="compositionally biased region" description="Acidic residues" evidence="3">
    <location>
        <begin position="1"/>
        <end position="10"/>
    </location>
</feature>
<feature type="region of interest" description="Disordered" evidence="3">
    <location>
        <begin position="1"/>
        <end position="21"/>
    </location>
</feature>
<dbReference type="InterPro" id="IPR007219">
    <property type="entry name" value="XnlR_reg_dom"/>
</dbReference>
<dbReference type="GO" id="GO:0006351">
    <property type="term" value="P:DNA-templated transcription"/>
    <property type="evidence" value="ECO:0007669"/>
    <property type="project" value="InterPro"/>
</dbReference>
<evidence type="ECO:0000256" key="2">
    <source>
        <dbReference type="ARBA" id="ARBA00023242"/>
    </source>
</evidence>
<dbReference type="CDD" id="cd00067">
    <property type="entry name" value="GAL4"/>
    <property type="match status" value="1"/>
</dbReference>
<feature type="domain" description="Zn(2)-C6 fungal-type" evidence="4">
    <location>
        <begin position="26"/>
        <end position="59"/>
    </location>
</feature>
<dbReference type="SMART" id="SM00066">
    <property type="entry name" value="GAL4"/>
    <property type="match status" value="1"/>
</dbReference>
<feature type="compositionally biased region" description="Polar residues" evidence="3">
    <location>
        <begin position="699"/>
        <end position="715"/>
    </location>
</feature>
<dbReference type="SMART" id="SM00906">
    <property type="entry name" value="Fungal_trans"/>
    <property type="match status" value="1"/>
</dbReference>
<feature type="region of interest" description="Disordered" evidence="3">
    <location>
        <begin position="658"/>
        <end position="743"/>
    </location>
</feature>
<proteinExistence type="predicted"/>
<dbReference type="GO" id="GO:0000981">
    <property type="term" value="F:DNA-binding transcription factor activity, RNA polymerase II-specific"/>
    <property type="evidence" value="ECO:0007669"/>
    <property type="project" value="InterPro"/>
</dbReference>
<sequence length="889" mass="99474">MSSAEEDNNDAENTTRSAKKRRVQRACDVCRRKKIRCDGSQMPGNKCSNCSAYNFECKYEEAAKKRGPPKGYVESLEARLEKMEGLLQRLCPDADFSQELGAPLDRQSFVRDSLSRSLQNKPGTPSYRPSGSMSRHGSNLPDDLGDHELDASDDEYVDMNAAQLQSLQENLHDLNLSYRFFGKSSGANLIQTALDLKSEYHGTEQDHLRVHMANRRPEFWARHTWERGAFHFDTPEYTFPEPDLIDQLVDLYFSRINLFLPLLHRPTFERHLRDGLHFRDQAFASVLLCLCACASRYSDDPRVLLEGSTAWHSSGWKWFSQVQMLRRSLMGPPVLYDVQMYALACLFLQGCSAPQSCWTMIGVGLRLLQDVGRHRKRVYSKADLAEDEQWRRTFWVLVVVDRLMSASLGRPCAIQEEDFDVDMPTEIDDEYWENEQDPEQAFKQPPGKPSLLSYFVCFIKLNQILAVALRTIYSINKSKIFLGFVGPHWEQHIVAELDSALNEWIDTVPNHLKWDTTGQNFRELVWFLQSASLYSHYYHLQILVHRPFIPSPRKPSPLSFPSLAICTNAARSCAHVVDLQRRRAPQYPSSHSQIPAFTAGIVLLLNIWGAKRTGGVPDPVKEMEDVHKCMAVLQVAEARWHAAGRLWDVLYELASVGDLPLPQPTQPSAKRERDSDSPVSMQSSASASTSSRAPPKAPQQPTQRVSVSPPTSSLGTPYVDPLYSHPSDAFAQPPADILPPSAQPTQSFAYAHLPTHSDELARVPVPGHVFQPAEPWLAPHAHRHQVHAQQHPHATPMYAAAHHQATSYGTPPTADAFNAFVASLDPSTSTAAQGQQGQQGQDGGVDMWQTVPTGYEWVFPFPPGAGHGSAGGHFAAGAAVWQLGMTTIG</sequence>
<dbReference type="Proteomes" id="UP001201163">
    <property type="component" value="Unassembled WGS sequence"/>
</dbReference>
<dbReference type="PROSITE" id="PS50048">
    <property type="entry name" value="ZN2_CY6_FUNGAL_2"/>
    <property type="match status" value="1"/>
</dbReference>
<dbReference type="EMBL" id="JAKELL010000027">
    <property type="protein sequence ID" value="KAH8991191.1"/>
    <property type="molecule type" value="Genomic_DNA"/>
</dbReference>
<dbReference type="SUPFAM" id="SSF57701">
    <property type="entry name" value="Zn2/Cys6 DNA-binding domain"/>
    <property type="match status" value="1"/>
</dbReference>
<dbReference type="PANTHER" id="PTHR46910">
    <property type="entry name" value="TRANSCRIPTION FACTOR PDR1"/>
    <property type="match status" value="1"/>
</dbReference>
<keyword evidence="1" id="KW-0479">Metal-binding</keyword>
<name>A0AAD4LGV2_9AGAM</name>
<dbReference type="Gene3D" id="4.10.240.10">
    <property type="entry name" value="Zn(2)-C6 fungal-type DNA-binding domain"/>
    <property type="match status" value="1"/>
</dbReference>
<dbReference type="InterPro" id="IPR001138">
    <property type="entry name" value="Zn2Cys6_DnaBD"/>
</dbReference>
<gene>
    <name evidence="5" type="ORF">EDB92DRAFT_682908</name>
</gene>
<feature type="compositionally biased region" description="Polar residues" evidence="3">
    <location>
        <begin position="115"/>
        <end position="137"/>
    </location>
</feature>
<dbReference type="InterPro" id="IPR036864">
    <property type="entry name" value="Zn2-C6_fun-type_DNA-bd_sf"/>
</dbReference>
<feature type="compositionally biased region" description="Low complexity" evidence="3">
    <location>
        <begin position="677"/>
        <end position="694"/>
    </location>
</feature>
<dbReference type="GO" id="GO:0003677">
    <property type="term" value="F:DNA binding"/>
    <property type="evidence" value="ECO:0007669"/>
    <property type="project" value="InterPro"/>
</dbReference>
<evidence type="ECO:0000256" key="1">
    <source>
        <dbReference type="ARBA" id="ARBA00022723"/>
    </source>
</evidence>
<evidence type="ECO:0000313" key="6">
    <source>
        <dbReference type="Proteomes" id="UP001201163"/>
    </source>
</evidence>
<dbReference type="InterPro" id="IPR050987">
    <property type="entry name" value="AtrR-like"/>
</dbReference>
<comment type="caution">
    <text evidence="5">The sequence shown here is derived from an EMBL/GenBank/DDBJ whole genome shotgun (WGS) entry which is preliminary data.</text>
</comment>
<keyword evidence="2" id="KW-0539">Nucleus</keyword>
<protein>
    <submittedName>
        <fullName evidence="5">Fungal-specific transcription factor domain-containing protein</fullName>
    </submittedName>
</protein>